<protein>
    <submittedName>
        <fullName evidence="7">Non-ribosomal peptide synthetase</fullName>
    </submittedName>
</protein>
<evidence type="ECO:0000313" key="7">
    <source>
        <dbReference type="EMBL" id="RRR67668.1"/>
    </source>
</evidence>
<comment type="cofactor">
    <cofactor evidence="1">
        <name>pantetheine 4'-phosphate</name>
        <dbReference type="ChEBI" id="CHEBI:47942"/>
    </cofactor>
</comment>
<dbReference type="CDD" id="cd05930">
    <property type="entry name" value="A_NRPS"/>
    <property type="match status" value="1"/>
</dbReference>
<dbReference type="FunFam" id="3.30.559.30:FF:000001">
    <property type="entry name" value="Non-ribosomal peptide synthetase"/>
    <property type="match status" value="1"/>
</dbReference>
<sequence>MNLTAFTPLPQHGRGAGGEGHPSPSQNLSAASGVHLPSILSDNVGEEAGSEGHPWPIQNLPLHDLSHLTPAEREAEAHRLAQAFAEQPFDLAHGPLFRTTLLCLAPHADYVLLISMHHTVSDGWSIPIIQRELATLYQAALIPHPSSLIPPPIQYADFAAWQRTWLASGVMEAQLNWWREHLSGAPALLTLPTDYPRPAVQTFAGATHAFTLSAELSAALRSLSRTHGVTLFTTLLAAFQVLLMRSSGQRDLVVGVPVANRTRVEIESLVGMFVNTLAIRSHLADADGNALGFSDLLAQLQQTMLDAQRHQDVPFEQVVEALQPPRSLNHTPLFQVMCNLVQMGEATLDLAGIVAEPLALDYTIAKFDLTLSIAEPPGDGPLQMRLEYATALFAPATIARMAGHLLTLLTAVVDHPNQTITTLPILTPTERQQLLVEWNATQADFPADRCIHHLIAAQAARTPNAIAIVAPSSFTAAKDRRATQETTLPSPLSHNVGEGAGGEGHPWPAREPSPIPHPPSPIPHLTYADLLARANQLAHHLQGLGVGPETLVAICVERSLEMIVGLLGILQAGGAYVPLDPGYPAERIAFMLEDSAAPVLLTQAHLRDQLPATQATVFCLDQDWPLVATQPTTPPPSSVQPENLAYVIYTSGSTGRPKGVLVAHRGLTNLLTTLQTTHPITPTDRTLQTTALSFDVATAEIWWPLLHGAALVIPRPGILVGDDLISLLQTYQITTLHMVPSLLRTLLATPEFPACHTLRRILAAGEALPPLLVQQMQAHPTARLENWYGPTEATIYATMWPCHALPDPRGNVPIGHPLANTQIYVLDSTLQPLPIGIAGELHIGGVQVARGYLNRPDLTAERFIEHPEFGRLYKTGDLARWLPDGNLEYLGRMDNQVKLRGFRIELGEIEAILSQHPEVHACSVVLRAEDSSDQRLVAYLVGDAATDDLRGFLQARLPAYMLPSAFVTLAALPLTPNGKLDRQALPAPDAALLAGQEKLVAPRSATEALMVQIWQEVLKLPQVSIHADFFALGGHSLLAVRLINAIYEKTGQRLPLTAIFTHPTIAHLAPLLQITTRSITLSPLVAIQPHGTRPPLFCVHPAGGMVASYYPLAHALGSDQPFYGLQAVALDGTTPADTTIEAMATRYAALIREVQPNGPYWLSGYSLGGKIAYAIAQELHQAHESVARVIVLDTSAPQPPTASPPPTLDPTKLLIELGNQAGAWITNDEACLAHLQNDTHFLSLPFAAQIASVNQELHTASQGLWAVDDANLATMFHVYQANLGLHYNPSQSVPMPITLLRTGTLDAADPTWGWAPFAVGPVEVIPIPGDHLTILKPPHLAVVAEQMRACLEKHA</sequence>
<dbReference type="PROSITE" id="PS00455">
    <property type="entry name" value="AMP_BINDING"/>
    <property type="match status" value="1"/>
</dbReference>
<dbReference type="SUPFAM" id="SSF53474">
    <property type="entry name" value="alpha/beta-Hydrolases"/>
    <property type="match status" value="1"/>
</dbReference>
<feature type="region of interest" description="Disordered" evidence="5">
    <location>
        <begin position="1"/>
        <end position="30"/>
    </location>
</feature>
<proteinExistence type="inferred from homology"/>
<keyword evidence="3" id="KW-0596">Phosphopantetheine</keyword>
<comment type="caution">
    <text evidence="7">The sequence shown here is derived from an EMBL/GenBank/DDBJ whole genome shotgun (WGS) entry which is preliminary data.</text>
</comment>
<evidence type="ECO:0000313" key="8">
    <source>
        <dbReference type="Proteomes" id="UP000280307"/>
    </source>
</evidence>
<dbReference type="Pfam" id="PF00975">
    <property type="entry name" value="Thioesterase"/>
    <property type="match status" value="1"/>
</dbReference>
<dbReference type="PROSITE" id="PS00012">
    <property type="entry name" value="PHOSPHOPANTETHEINE"/>
    <property type="match status" value="1"/>
</dbReference>
<dbReference type="SUPFAM" id="SSF56801">
    <property type="entry name" value="Acetyl-CoA synthetase-like"/>
    <property type="match status" value="1"/>
</dbReference>
<dbReference type="Gene3D" id="3.30.559.10">
    <property type="entry name" value="Chloramphenicol acetyltransferase-like domain"/>
    <property type="match status" value="1"/>
</dbReference>
<dbReference type="InterPro" id="IPR036736">
    <property type="entry name" value="ACP-like_sf"/>
</dbReference>
<dbReference type="FunFam" id="1.10.1200.10:FF:000005">
    <property type="entry name" value="Nonribosomal peptide synthetase 1"/>
    <property type="match status" value="1"/>
</dbReference>
<dbReference type="PANTHER" id="PTHR45527:SF1">
    <property type="entry name" value="FATTY ACID SYNTHASE"/>
    <property type="match status" value="1"/>
</dbReference>
<dbReference type="InterPro" id="IPR029058">
    <property type="entry name" value="AB_hydrolase_fold"/>
</dbReference>
<dbReference type="InterPro" id="IPR001242">
    <property type="entry name" value="Condensation_dom"/>
</dbReference>
<dbReference type="GO" id="GO:0009366">
    <property type="term" value="C:enterobactin synthetase complex"/>
    <property type="evidence" value="ECO:0007669"/>
    <property type="project" value="TreeGrafter"/>
</dbReference>
<dbReference type="Gene3D" id="3.40.50.980">
    <property type="match status" value="2"/>
</dbReference>
<dbReference type="Pfam" id="PF00668">
    <property type="entry name" value="Condensation"/>
    <property type="match status" value="1"/>
</dbReference>
<dbReference type="EMBL" id="RSAS01000770">
    <property type="protein sequence ID" value="RRR67668.1"/>
    <property type="molecule type" value="Genomic_DNA"/>
</dbReference>
<dbReference type="InterPro" id="IPR045851">
    <property type="entry name" value="AMP-bd_C_sf"/>
</dbReference>
<dbReference type="Gene3D" id="3.30.559.30">
    <property type="entry name" value="Nonribosomal peptide synthetase, condensation domain"/>
    <property type="match status" value="1"/>
</dbReference>
<dbReference type="Gene3D" id="1.10.1200.10">
    <property type="entry name" value="ACP-like"/>
    <property type="match status" value="1"/>
</dbReference>
<dbReference type="InterPro" id="IPR009081">
    <property type="entry name" value="PP-bd_ACP"/>
</dbReference>
<dbReference type="GO" id="GO:0047527">
    <property type="term" value="F:2,3-dihydroxybenzoate-serine ligase activity"/>
    <property type="evidence" value="ECO:0007669"/>
    <property type="project" value="TreeGrafter"/>
</dbReference>
<dbReference type="GO" id="GO:0043041">
    <property type="term" value="P:amino acid activation for nonribosomal peptide biosynthetic process"/>
    <property type="evidence" value="ECO:0007669"/>
    <property type="project" value="TreeGrafter"/>
</dbReference>
<evidence type="ECO:0000259" key="6">
    <source>
        <dbReference type="PROSITE" id="PS50075"/>
    </source>
</evidence>
<dbReference type="SMART" id="SM00823">
    <property type="entry name" value="PKS_PP"/>
    <property type="match status" value="1"/>
</dbReference>
<dbReference type="FunFam" id="3.40.50.980:FF:000001">
    <property type="entry name" value="Non-ribosomal peptide synthetase"/>
    <property type="match status" value="1"/>
</dbReference>
<name>A0A426TT64_9CHLR</name>
<dbReference type="GO" id="GO:0008610">
    <property type="term" value="P:lipid biosynthetic process"/>
    <property type="evidence" value="ECO:0007669"/>
    <property type="project" value="UniProtKB-ARBA"/>
</dbReference>
<dbReference type="InterPro" id="IPR020845">
    <property type="entry name" value="AMP-binding_CS"/>
</dbReference>
<dbReference type="SMART" id="SM00824">
    <property type="entry name" value="PKS_TE"/>
    <property type="match status" value="1"/>
</dbReference>
<dbReference type="FunFam" id="3.40.50.12780:FF:000012">
    <property type="entry name" value="Non-ribosomal peptide synthetase"/>
    <property type="match status" value="1"/>
</dbReference>
<feature type="compositionally biased region" description="Polar residues" evidence="5">
    <location>
        <begin position="484"/>
        <end position="493"/>
    </location>
</feature>
<accession>A0A426TT64</accession>
<dbReference type="InterPro" id="IPR010071">
    <property type="entry name" value="AA_adenyl_dom"/>
</dbReference>
<dbReference type="Gene3D" id="3.30.300.30">
    <property type="match status" value="1"/>
</dbReference>
<dbReference type="InterPro" id="IPR000873">
    <property type="entry name" value="AMP-dep_synth/lig_dom"/>
</dbReference>
<evidence type="ECO:0000256" key="5">
    <source>
        <dbReference type="SAM" id="MobiDB-lite"/>
    </source>
</evidence>
<reference evidence="7 8" key="1">
    <citation type="submission" date="2018-12" db="EMBL/GenBank/DDBJ databases">
        <title>Genome Sequence of Candidatus Viridilinea halotolerans isolated from saline sulfide-rich spring.</title>
        <authorList>
            <person name="Grouzdev D.S."/>
            <person name="Burganskaya E.I."/>
            <person name="Krutkina M.S."/>
            <person name="Sukhacheva M.V."/>
            <person name="Gorlenko V.M."/>
        </authorList>
    </citation>
    <scope>NUCLEOTIDE SEQUENCE [LARGE SCALE GENOMIC DNA]</scope>
    <source>
        <strain evidence="7">Chok-6</strain>
    </source>
</reference>
<dbReference type="GO" id="GO:0031177">
    <property type="term" value="F:phosphopantetheine binding"/>
    <property type="evidence" value="ECO:0007669"/>
    <property type="project" value="InterPro"/>
</dbReference>
<dbReference type="PROSITE" id="PS50075">
    <property type="entry name" value="CARRIER"/>
    <property type="match status" value="1"/>
</dbReference>
<organism evidence="7 8">
    <name type="scientific">Candidatus Viridilinea halotolerans</name>
    <dbReference type="NCBI Taxonomy" id="2491704"/>
    <lineage>
        <taxon>Bacteria</taxon>
        <taxon>Bacillati</taxon>
        <taxon>Chloroflexota</taxon>
        <taxon>Chloroflexia</taxon>
        <taxon>Chloroflexales</taxon>
        <taxon>Chloroflexineae</taxon>
        <taxon>Oscillochloridaceae</taxon>
        <taxon>Candidatus Viridilinea</taxon>
    </lineage>
</organism>
<dbReference type="Pfam" id="PF00550">
    <property type="entry name" value="PP-binding"/>
    <property type="match status" value="1"/>
</dbReference>
<dbReference type="InterPro" id="IPR020806">
    <property type="entry name" value="PKS_PP-bd"/>
</dbReference>
<dbReference type="InterPro" id="IPR023213">
    <property type="entry name" value="CAT-like_dom_sf"/>
</dbReference>
<dbReference type="SUPFAM" id="SSF47336">
    <property type="entry name" value="ACP-like"/>
    <property type="match status" value="1"/>
</dbReference>
<dbReference type="InterPro" id="IPR025110">
    <property type="entry name" value="AMP-bd_C"/>
</dbReference>
<dbReference type="NCBIfam" id="TIGR01733">
    <property type="entry name" value="AA-adenyl-dom"/>
    <property type="match status" value="1"/>
</dbReference>
<dbReference type="Pfam" id="PF13193">
    <property type="entry name" value="AMP-binding_C"/>
    <property type="match status" value="1"/>
</dbReference>
<dbReference type="GO" id="GO:0005829">
    <property type="term" value="C:cytosol"/>
    <property type="evidence" value="ECO:0007669"/>
    <property type="project" value="TreeGrafter"/>
</dbReference>
<feature type="compositionally biased region" description="Pro residues" evidence="5">
    <location>
        <begin position="509"/>
        <end position="519"/>
    </location>
</feature>
<comment type="similarity">
    <text evidence="2">Belongs to the ATP-dependent AMP-binding enzyme family.</text>
</comment>
<dbReference type="CDD" id="cd19531">
    <property type="entry name" value="LCL_NRPS-like"/>
    <property type="match status" value="1"/>
</dbReference>
<dbReference type="Gene3D" id="3.40.50.1820">
    <property type="entry name" value="alpha/beta hydrolase"/>
    <property type="match status" value="1"/>
</dbReference>
<evidence type="ECO:0000256" key="1">
    <source>
        <dbReference type="ARBA" id="ARBA00001957"/>
    </source>
</evidence>
<dbReference type="Proteomes" id="UP000280307">
    <property type="component" value="Unassembled WGS sequence"/>
</dbReference>
<dbReference type="Pfam" id="PF00501">
    <property type="entry name" value="AMP-binding"/>
    <property type="match status" value="1"/>
</dbReference>
<evidence type="ECO:0000256" key="2">
    <source>
        <dbReference type="ARBA" id="ARBA00006432"/>
    </source>
</evidence>
<dbReference type="InterPro" id="IPR006162">
    <property type="entry name" value="Ppantetheine_attach_site"/>
</dbReference>
<feature type="domain" description="Carrier" evidence="6">
    <location>
        <begin position="1001"/>
        <end position="1076"/>
    </location>
</feature>
<dbReference type="InterPro" id="IPR020802">
    <property type="entry name" value="TesA-like"/>
</dbReference>
<feature type="region of interest" description="Disordered" evidence="5">
    <location>
        <begin position="477"/>
        <end position="519"/>
    </location>
</feature>
<dbReference type="PANTHER" id="PTHR45527">
    <property type="entry name" value="NONRIBOSOMAL PEPTIDE SYNTHETASE"/>
    <property type="match status" value="1"/>
</dbReference>
<keyword evidence="4" id="KW-0597">Phosphoprotein</keyword>
<dbReference type="Gene3D" id="2.30.38.10">
    <property type="entry name" value="Luciferase, Domain 3"/>
    <property type="match status" value="1"/>
</dbReference>
<dbReference type="InterPro" id="IPR001031">
    <property type="entry name" value="Thioesterase"/>
</dbReference>
<dbReference type="GO" id="GO:0009239">
    <property type="term" value="P:enterobactin biosynthetic process"/>
    <property type="evidence" value="ECO:0007669"/>
    <property type="project" value="TreeGrafter"/>
</dbReference>
<evidence type="ECO:0000256" key="3">
    <source>
        <dbReference type="ARBA" id="ARBA00022450"/>
    </source>
</evidence>
<dbReference type="FunFam" id="2.30.38.10:FF:000001">
    <property type="entry name" value="Non-ribosomal peptide synthetase PvdI"/>
    <property type="match status" value="1"/>
</dbReference>
<gene>
    <name evidence="7" type="ORF">EI684_18605</name>
</gene>
<dbReference type="FunFam" id="3.30.300.30:FF:000010">
    <property type="entry name" value="Enterobactin synthetase component F"/>
    <property type="match status" value="1"/>
</dbReference>
<evidence type="ECO:0000256" key="4">
    <source>
        <dbReference type="ARBA" id="ARBA00022553"/>
    </source>
</evidence>
<dbReference type="SUPFAM" id="SSF52777">
    <property type="entry name" value="CoA-dependent acyltransferases"/>
    <property type="match status" value="2"/>
</dbReference>